<dbReference type="AlphaFoldDB" id="A0A914YWA6"/>
<reference evidence="2" key="1">
    <citation type="submission" date="2022-11" db="UniProtKB">
        <authorList>
            <consortium name="WormBaseParasite"/>
        </authorList>
    </citation>
    <scope>IDENTIFICATION</scope>
</reference>
<evidence type="ECO:0000313" key="1">
    <source>
        <dbReference type="Proteomes" id="UP000887577"/>
    </source>
</evidence>
<proteinExistence type="predicted"/>
<sequence length="142" mass="15987">MTSYQATSVKEQKDICDGNHQMMHDIKVGAKDLKHGIQDGMHGIKEGVRDAVTKAADIVSGHRHSTSFDNDNDYLRENSPVVLTSEDKRNAQLLRQPPYNIHLQNKQNTTCTSAVGQEMASHDRDYYKTGRSEIHFTPSQAF</sequence>
<evidence type="ECO:0000313" key="2">
    <source>
        <dbReference type="WBParaSite" id="PSU_v2.g2364.t1"/>
    </source>
</evidence>
<keyword evidence="1" id="KW-1185">Reference proteome</keyword>
<dbReference type="WBParaSite" id="PSU_v2.g2364.t1">
    <property type="protein sequence ID" value="PSU_v2.g2364.t1"/>
    <property type="gene ID" value="PSU_v2.g2364"/>
</dbReference>
<accession>A0A914YWA6</accession>
<protein>
    <submittedName>
        <fullName evidence="2">Uncharacterized protein</fullName>
    </submittedName>
</protein>
<dbReference type="Proteomes" id="UP000887577">
    <property type="component" value="Unplaced"/>
</dbReference>
<organism evidence="1 2">
    <name type="scientific">Panagrolaimus superbus</name>
    <dbReference type="NCBI Taxonomy" id="310955"/>
    <lineage>
        <taxon>Eukaryota</taxon>
        <taxon>Metazoa</taxon>
        <taxon>Ecdysozoa</taxon>
        <taxon>Nematoda</taxon>
        <taxon>Chromadorea</taxon>
        <taxon>Rhabditida</taxon>
        <taxon>Tylenchina</taxon>
        <taxon>Panagrolaimomorpha</taxon>
        <taxon>Panagrolaimoidea</taxon>
        <taxon>Panagrolaimidae</taxon>
        <taxon>Panagrolaimus</taxon>
    </lineage>
</organism>
<name>A0A914YWA6_9BILA</name>